<dbReference type="OrthoDB" id="10263628at2759"/>
<dbReference type="GeneTree" id="ENSGT00940000162644"/>
<evidence type="ECO:0000259" key="2">
    <source>
        <dbReference type="SMART" id="SM01174"/>
    </source>
</evidence>
<evidence type="ECO:0000256" key="1">
    <source>
        <dbReference type="ARBA" id="ARBA00011074"/>
    </source>
</evidence>
<dbReference type="GO" id="GO:0071108">
    <property type="term" value="P:protein K48-linked deubiquitination"/>
    <property type="evidence" value="ECO:0007669"/>
    <property type="project" value="InterPro"/>
</dbReference>
<organism evidence="3 4">
    <name type="scientific">Dicentrarchus labrax</name>
    <name type="common">European seabass</name>
    <name type="synonym">Morone labrax</name>
    <dbReference type="NCBI Taxonomy" id="13489"/>
    <lineage>
        <taxon>Eukaryota</taxon>
        <taxon>Metazoa</taxon>
        <taxon>Chordata</taxon>
        <taxon>Craniata</taxon>
        <taxon>Vertebrata</taxon>
        <taxon>Euteleostomi</taxon>
        <taxon>Actinopterygii</taxon>
        <taxon>Neopterygii</taxon>
        <taxon>Teleostei</taxon>
        <taxon>Neoteleostei</taxon>
        <taxon>Acanthomorphata</taxon>
        <taxon>Eupercaria</taxon>
        <taxon>Moronidae</taxon>
        <taxon>Dicentrarchus</taxon>
    </lineage>
</organism>
<dbReference type="GO" id="GO:1990380">
    <property type="term" value="F:K48-linked deubiquitinase activity"/>
    <property type="evidence" value="ECO:0007669"/>
    <property type="project" value="InterPro"/>
</dbReference>
<dbReference type="SMART" id="SM01174">
    <property type="entry name" value="DUF4205"/>
    <property type="match status" value="1"/>
</dbReference>
<reference evidence="3" key="1">
    <citation type="submission" date="2025-08" db="UniProtKB">
        <authorList>
            <consortium name="Ensembl"/>
        </authorList>
    </citation>
    <scope>IDENTIFICATION</scope>
</reference>
<dbReference type="InterPro" id="IPR039785">
    <property type="entry name" value="MINY3/4"/>
</dbReference>
<dbReference type="RefSeq" id="XP_051254997.1">
    <property type="nucleotide sequence ID" value="XM_051399037.1"/>
</dbReference>
<dbReference type="InterPro" id="IPR025257">
    <property type="entry name" value="MINDY-3/4_CD"/>
</dbReference>
<dbReference type="PANTHER" id="PTHR12473">
    <property type="entry name" value="UBIQUITIN CARBOXYL-TERMINAL HYDROLASE MINDY-4-RELATED"/>
    <property type="match status" value="1"/>
</dbReference>
<accession>A0A8C4EBD7</accession>
<gene>
    <name evidence="3" type="primary">mindy4b</name>
</gene>
<protein>
    <recommendedName>
        <fullName evidence="2">Deubiquitinating enzyme MINDY-3/4 conserved domain-containing protein</fullName>
    </recommendedName>
</protein>
<dbReference type="Pfam" id="PF13898">
    <property type="entry name" value="MINDY-3_4_CD"/>
    <property type="match status" value="1"/>
</dbReference>
<evidence type="ECO:0000313" key="4">
    <source>
        <dbReference type="Proteomes" id="UP000694389"/>
    </source>
</evidence>
<reference evidence="3" key="2">
    <citation type="submission" date="2025-09" db="UniProtKB">
        <authorList>
            <consortium name="Ensembl"/>
        </authorList>
    </citation>
    <scope>IDENTIFICATION</scope>
</reference>
<keyword evidence="4" id="KW-1185">Reference proteome</keyword>
<dbReference type="GO" id="GO:0004843">
    <property type="term" value="F:cysteine-type deubiquitinase activity"/>
    <property type="evidence" value="ECO:0007669"/>
    <property type="project" value="InterPro"/>
</dbReference>
<comment type="similarity">
    <text evidence="1">Belongs to the MINDY deubiquitinase family. FAM188 subfamily.</text>
</comment>
<dbReference type="CTD" id="646951"/>
<evidence type="ECO:0000313" key="3">
    <source>
        <dbReference type="Ensembl" id="ENSDLAP00005016575.2"/>
    </source>
</evidence>
<dbReference type="Ensembl" id="ENSDLAT00005017936.2">
    <property type="protein sequence ID" value="ENSDLAP00005016575.2"/>
    <property type="gene ID" value="ENSDLAG00005008055.2"/>
</dbReference>
<proteinExistence type="inferred from homology"/>
<feature type="domain" description="Deubiquitinating enzyme MINDY-3/4 conserved" evidence="2">
    <location>
        <begin position="72"/>
        <end position="425"/>
    </location>
</feature>
<sequence length="430" mass="49322">MTDCRLDYIQLLQQEVSKNPDRLLDVGKEEEQEEAPPPCRTLPQLCSIPRRLVISPGLGGTPVTPQLTESLRKILFGGTFHVFNYEWRKSFFQFREPDSEFSYALEADRGGARALQMVVQARIIKHLLFTRQSASDGRTLSSLCDVGQKDQERALAAALSDSLWLAGQELSATVTLVTKDYCITPHLDYKLDNFTERLQLFTFNKKEDVRKFILEHVQCFKEEGSHGVILFLYSLICSRTVDRLKEDLDSTTSHLLYLSLGNFVCRQALMNLLLTGRATPNVFNGTLYCGEDGRPLERPLQGVLCRSDVGYLHWSREQMERDRLPQVGSMLKTPRFPVWLCCINNSYSVVFSLNRLLLSDWKMEHQFHLYYYNGQSTTARLTVDTHSHHWEASSTHSDGDPEKQFPSLEMTIRTKWDGAAVDWNSTLPFY</sequence>
<dbReference type="GeneID" id="127362798"/>
<dbReference type="AlphaFoldDB" id="A0A8C4EBD7"/>
<dbReference type="Proteomes" id="UP000694389">
    <property type="component" value="Unassembled WGS sequence"/>
</dbReference>
<dbReference type="OMA" id="DHLQCFK"/>
<dbReference type="PANTHER" id="PTHR12473:SF18">
    <property type="entry name" value="INACTIVE UBIQUITIN CARBOXYL-TERMINAL HYDROLASE MINDY-4B"/>
    <property type="match status" value="1"/>
</dbReference>
<name>A0A8C4EBD7_DICLA</name>